<dbReference type="EMBL" id="UGHF01000001">
    <property type="protein sequence ID" value="STO60432.1"/>
    <property type="molecule type" value="Genomic_DNA"/>
</dbReference>
<keyword evidence="4" id="KW-1185">Reference proteome</keyword>
<accession>A0A1V4B3M2</accession>
<evidence type="ECO:0000313" key="4">
    <source>
        <dbReference type="Proteomes" id="UP000254329"/>
    </source>
</evidence>
<dbReference type="RefSeq" id="WP_211272411.1">
    <property type="nucleotide sequence ID" value="NZ_MUXZ01000004.1"/>
</dbReference>
<dbReference type="Pfam" id="PF00403">
    <property type="entry name" value="HMA"/>
    <property type="match status" value="1"/>
</dbReference>
<keyword evidence="1" id="KW-0479">Metal-binding</keyword>
<dbReference type="Proteomes" id="UP000254329">
    <property type="component" value="Unassembled WGS sequence"/>
</dbReference>
<dbReference type="AlphaFoldDB" id="A0A1V4B3M2"/>
<organism evidence="3 4">
    <name type="scientific">Canicola haemoglobinophilus</name>
    <dbReference type="NCBI Taxonomy" id="733"/>
    <lineage>
        <taxon>Bacteria</taxon>
        <taxon>Pseudomonadati</taxon>
        <taxon>Pseudomonadota</taxon>
        <taxon>Gammaproteobacteria</taxon>
        <taxon>Pasteurellales</taxon>
        <taxon>Pasteurellaceae</taxon>
        <taxon>Canicola</taxon>
    </lineage>
</organism>
<dbReference type="InterPro" id="IPR036163">
    <property type="entry name" value="HMA_dom_sf"/>
</dbReference>
<dbReference type="InterPro" id="IPR017969">
    <property type="entry name" value="Heavy-metal-associated_CS"/>
</dbReference>
<dbReference type="GO" id="GO:0046872">
    <property type="term" value="F:metal ion binding"/>
    <property type="evidence" value="ECO:0007669"/>
    <property type="project" value="UniProtKB-KW"/>
</dbReference>
<keyword evidence="3" id="KW-0378">Hydrolase</keyword>
<dbReference type="PROSITE" id="PS50846">
    <property type="entry name" value="HMA_2"/>
    <property type="match status" value="1"/>
</dbReference>
<dbReference type="GO" id="GO:0016787">
    <property type="term" value="F:hydrolase activity"/>
    <property type="evidence" value="ECO:0007669"/>
    <property type="project" value="UniProtKB-KW"/>
</dbReference>
<evidence type="ECO:0000313" key="3">
    <source>
        <dbReference type="EMBL" id="STO60432.1"/>
    </source>
</evidence>
<feature type="domain" description="HMA" evidence="2">
    <location>
        <begin position="2"/>
        <end position="63"/>
    </location>
</feature>
<sequence length="70" mass="7437">MKTITLKLADLSCQHCVKAVKKTLEGIEGVESAEVNLTEAVVQTDVAPQTLINAIVDAGYQAELLDPVAK</sequence>
<evidence type="ECO:0000256" key="1">
    <source>
        <dbReference type="ARBA" id="ARBA00022723"/>
    </source>
</evidence>
<dbReference type="InterPro" id="IPR006121">
    <property type="entry name" value="HMA_dom"/>
</dbReference>
<dbReference type="STRING" id="733.B0186_01055"/>
<dbReference type="EC" id="3.6.3.-" evidence="3"/>
<evidence type="ECO:0000259" key="2">
    <source>
        <dbReference type="PROSITE" id="PS50846"/>
    </source>
</evidence>
<dbReference type="SUPFAM" id="SSF55008">
    <property type="entry name" value="HMA, heavy metal-associated domain"/>
    <property type="match status" value="1"/>
</dbReference>
<protein>
    <submittedName>
        <fullName evidence="3">Mercuric ion scavenger protein</fullName>
        <ecNumber evidence="3">3.6.3.-</ecNumber>
    </submittedName>
</protein>
<dbReference type="CDD" id="cd00371">
    <property type="entry name" value="HMA"/>
    <property type="match status" value="1"/>
</dbReference>
<dbReference type="PROSITE" id="PS01047">
    <property type="entry name" value="HMA_1"/>
    <property type="match status" value="1"/>
</dbReference>
<name>A0A1V4B3M2_9PAST</name>
<dbReference type="Gene3D" id="3.30.70.100">
    <property type="match status" value="1"/>
</dbReference>
<proteinExistence type="predicted"/>
<reference evidence="3 4" key="1">
    <citation type="submission" date="2018-06" db="EMBL/GenBank/DDBJ databases">
        <authorList>
            <consortium name="Pathogen Informatics"/>
            <person name="Doyle S."/>
        </authorList>
    </citation>
    <scope>NUCLEOTIDE SEQUENCE [LARGE SCALE GENOMIC DNA]</scope>
    <source>
        <strain evidence="3 4">NCTC1659</strain>
    </source>
</reference>
<gene>
    <name evidence="3" type="primary">copA_1</name>
    <name evidence="3" type="ORF">NCTC1659_01721</name>
</gene>